<gene>
    <name evidence="1" type="ORF">GCM10011386_47790</name>
</gene>
<dbReference type="Gene3D" id="2.120.10.30">
    <property type="entry name" value="TolB, C-terminal domain"/>
    <property type="match status" value="1"/>
</dbReference>
<evidence type="ECO:0008006" key="3">
    <source>
        <dbReference type="Google" id="ProtNLM"/>
    </source>
</evidence>
<dbReference type="InterPro" id="IPR011042">
    <property type="entry name" value="6-blade_b-propeller_TolB-like"/>
</dbReference>
<dbReference type="Pfam" id="PF17170">
    <property type="entry name" value="DUF5128"/>
    <property type="match status" value="1"/>
</dbReference>
<evidence type="ECO:0000313" key="2">
    <source>
        <dbReference type="Proteomes" id="UP000597338"/>
    </source>
</evidence>
<protein>
    <recommendedName>
        <fullName evidence="3">6-bladed beta-propeller protein</fullName>
    </recommendedName>
</protein>
<comment type="caution">
    <text evidence="1">The sequence shown here is derived from an EMBL/GenBank/DDBJ whole genome shotgun (WGS) entry which is preliminary data.</text>
</comment>
<proteinExistence type="predicted"/>
<evidence type="ECO:0000313" key="1">
    <source>
        <dbReference type="EMBL" id="GGC49948.1"/>
    </source>
</evidence>
<keyword evidence="2" id="KW-1185">Reference proteome</keyword>
<name>A0ABQ1MZC7_9SPHI</name>
<organism evidence="1 2">
    <name type="scientific">Parapedobacter defluvii</name>
    <dbReference type="NCBI Taxonomy" id="2045106"/>
    <lineage>
        <taxon>Bacteria</taxon>
        <taxon>Pseudomonadati</taxon>
        <taxon>Bacteroidota</taxon>
        <taxon>Sphingobacteriia</taxon>
        <taxon>Sphingobacteriales</taxon>
        <taxon>Sphingobacteriaceae</taxon>
        <taxon>Parapedobacter</taxon>
    </lineage>
</organism>
<reference evidence="2" key="1">
    <citation type="journal article" date="2019" name="Int. J. Syst. Evol. Microbiol.">
        <title>The Global Catalogue of Microorganisms (GCM) 10K type strain sequencing project: providing services to taxonomists for standard genome sequencing and annotation.</title>
        <authorList>
            <consortium name="The Broad Institute Genomics Platform"/>
            <consortium name="The Broad Institute Genome Sequencing Center for Infectious Disease"/>
            <person name="Wu L."/>
            <person name="Ma J."/>
        </authorList>
    </citation>
    <scope>NUCLEOTIDE SEQUENCE [LARGE SCALE GENOMIC DNA]</scope>
    <source>
        <strain evidence="2">CGMCC 1.15342</strain>
    </source>
</reference>
<accession>A0ABQ1MZC7</accession>
<dbReference type="EMBL" id="BMIK01000037">
    <property type="protein sequence ID" value="GGC49948.1"/>
    <property type="molecule type" value="Genomic_DNA"/>
</dbReference>
<dbReference type="Proteomes" id="UP000597338">
    <property type="component" value="Unassembled WGS sequence"/>
</dbReference>
<sequence length="393" mass="45235">MEYIALKHKLMKEVFIIVLIGLIFMLESCGEKEKNIGDDVLVLDFRHDGNIDPNEILTTDYIKLETNDACLIDKVIVQVEYASDKIFILSGGADRNLLVFDISGNFINSIGNMGNGPGEYVMPVSFSIDTESNVVSVVDIAQRKIIEYGLGGFDFISEKELGYYSSCFEYINANQLLLKNSDSQSAYKDWEFLLTGGNLELEDKYVTREFVTGYSTGHTKNIYKSEGQVYAYAQYNPIIYRFQNDRIEPVYHIQFGKFNLPPKEYLEAISTNNANFLAELDVSDYIYYYCVFQTSNLLNVYYSVAQEAYIGLYNRNNDQIYSFPKTYFEEQMMVGYMDRPAGTINDFIVAALQPFDLKERLEDSYNFDPKLKTLIQNSEDDDNPILFLYKFKD</sequence>